<comment type="caution">
    <text evidence="1">The sequence shown here is derived from an EMBL/GenBank/DDBJ whole genome shotgun (WGS) entry which is preliminary data.</text>
</comment>
<dbReference type="EMBL" id="JAAHFQ010000878">
    <property type="protein sequence ID" value="NER31622.1"/>
    <property type="molecule type" value="Genomic_DNA"/>
</dbReference>
<proteinExistence type="predicted"/>
<dbReference type="AlphaFoldDB" id="A0A6B3NMM1"/>
<evidence type="ECO:0000313" key="1">
    <source>
        <dbReference type="EMBL" id="NER31622.1"/>
    </source>
</evidence>
<protein>
    <recommendedName>
        <fullName evidence="2">SPOR domain-containing protein</fullName>
    </recommendedName>
</protein>
<accession>A0A6B3NMM1</accession>
<name>A0A6B3NMM1_9CYAN</name>
<organism evidence="1">
    <name type="scientific">Symploca sp. SIO1C4</name>
    <dbReference type="NCBI Taxonomy" id="2607765"/>
    <lineage>
        <taxon>Bacteria</taxon>
        <taxon>Bacillati</taxon>
        <taxon>Cyanobacteriota</taxon>
        <taxon>Cyanophyceae</taxon>
        <taxon>Coleofasciculales</taxon>
        <taxon>Coleofasciculaceae</taxon>
        <taxon>Symploca</taxon>
    </lineage>
</organism>
<sequence length="70" mass="8140">MNELERQVYLQRLCPWCLIKPLPNMQRTVVGRFRTQNDAEGHMRALHSLMPTNNYIVVFDPAPNQGETSL</sequence>
<evidence type="ECO:0008006" key="2">
    <source>
        <dbReference type="Google" id="ProtNLM"/>
    </source>
</evidence>
<gene>
    <name evidence="1" type="ORF">F6J89_29405</name>
</gene>
<reference evidence="1" key="1">
    <citation type="submission" date="2019-11" db="EMBL/GenBank/DDBJ databases">
        <title>Genomic insights into an expanded diversity of filamentous marine cyanobacteria reveals the extraordinary biosynthetic potential of Moorea and Okeania.</title>
        <authorList>
            <person name="Ferreira Leao T."/>
            <person name="Wang M."/>
            <person name="Moss N."/>
            <person name="Da Silva R."/>
            <person name="Sanders J."/>
            <person name="Nurk S."/>
            <person name="Gurevich A."/>
            <person name="Humphrey G."/>
            <person name="Reher R."/>
            <person name="Zhu Q."/>
            <person name="Belda-Ferre P."/>
            <person name="Glukhov E."/>
            <person name="Rex R."/>
            <person name="Dorrestein P.C."/>
            <person name="Knight R."/>
            <person name="Pevzner P."/>
            <person name="Gerwick W.H."/>
            <person name="Gerwick L."/>
        </authorList>
    </citation>
    <scope>NUCLEOTIDE SEQUENCE</scope>
    <source>
        <strain evidence="1">SIO1C4</strain>
    </source>
</reference>